<keyword evidence="2 7" id="KW-0662">Pyridine nucleotide biosynthesis</keyword>
<gene>
    <name evidence="7" type="primary">nbaC</name>
    <name evidence="8" type="ORF">C8P70_1357</name>
</gene>
<keyword evidence="5 7" id="KW-0560">Oxidoreductase</keyword>
<dbReference type="Proteomes" id="UP000295215">
    <property type="component" value="Unassembled WGS sequence"/>
</dbReference>
<dbReference type="NCBIfam" id="TIGR03037">
    <property type="entry name" value="anthran_nbaC"/>
    <property type="match status" value="1"/>
</dbReference>
<evidence type="ECO:0000313" key="8">
    <source>
        <dbReference type="EMBL" id="TDS51643.1"/>
    </source>
</evidence>
<dbReference type="GO" id="GO:0006569">
    <property type="term" value="P:L-tryptophan catabolic process"/>
    <property type="evidence" value="ECO:0007669"/>
    <property type="project" value="UniProtKB-UniRule"/>
</dbReference>
<dbReference type="GO" id="GO:0043420">
    <property type="term" value="P:anthranilate metabolic process"/>
    <property type="evidence" value="ECO:0007669"/>
    <property type="project" value="UniProtKB-UniRule"/>
</dbReference>
<dbReference type="AlphaFoldDB" id="A0A4R7EVN4"/>
<evidence type="ECO:0000256" key="4">
    <source>
        <dbReference type="ARBA" id="ARBA00022964"/>
    </source>
</evidence>
<dbReference type="Pfam" id="PF06052">
    <property type="entry name" value="3-HAO"/>
    <property type="match status" value="1"/>
</dbReference>
<dbReference type="EC" id="1.13.11.6" evidence="7"/>
<dbReference type="OrthoDB" id="5002379at2"/>
<protein>
    <recommendedName>
        <fullName evidence="7">3-hydroxyanthranilate 3,4-dioxygenase</fullName>
        <ecNumber evidence="7">1.13.11.6</ecNumber>
    </recommendedName>
    <alternativeName>
        <fullName evidence="7">3-hydroxyanthranilate oxygenase</fullName>
        <shortName evidence="7">3-HAO</shortName>
    </alternativeName>
    <alternativeName>
        <fullName evidence="7">3-hydroxyanthranilic acid dioxygenase</fullName>
        <shortName evidence="7">HAD</shortName>
    </alternativeName>
</protein>
<dbReference type="RefSeq" id="WP_133713626.1">
    <property type="nucleotide sequence ID" value="NZ_SOAG01000035.1"/>
</dbReference>
<dbReference type="InterPro" id="IPR014710">
    <property type="entry name" value="RmlC-like_jellyroll"/>
</dbReference>
<organism evidence="8 9">
    <name type="scientific">Myroides indicus</name>
    <dbReference type="NCBI Taxonomy" id="1323422"/>
    <lineage>
        <taxon>Bacteria</taxon>
        <taxon>Pseudomonadati</taxon>
        <taxon>Bacteroidota</taxon>
        <taxon>Flavobacteriia</taxon>
        <taxon>Flavobacteriales</taxon>
        <taxon>Flavobacteriaceae</taxon>
        <taxon>Myroides</taxon>
    </lineage>
</organism>
<feature type="binding site" evidence="7">
    <location>
        <position position="162"/>
    </location>
    <ligand>
        <name>Fe cation</name>
        <dbReference type="ChEBI" id="CHEBI:24875"/>
        <label>2</label>
    </ligand>
</feature>
<feature type="binding site" evidence="7">
    <location>
        <position position="128"/>
    </location>
    <ligand>
        <name>Fe cation</name>
        <dbReference type="ChEBI" id="CHEBI:24875"/>
        <label>2</label>
    </ligand>
</feature>
<keyword evidence="3 7" id="KW-0479">Metal-binding</keyword>
<feature type="binding site" evidence="7">
    <location>
        <position position="109"/>
    </location>
    <ligand>
        <name>substrate</name>
    </ligand>
</feature>
<feature type="binding site" evidence="7">
    <location>
        <position position="51"/>
    </location>
    <ligand>
        <name>Fe cation</name>
        <dbReference type="ChEBI" id="CHEBI:24875"/>
        <label>1</label>
        <note>catalytic</note>
    </ligand>
</feature>
<dbReference type="SUPFAM" id="SSF51182">
    <property type="entry name" value="RmlC-like cupins"/>
    <property type="match status" value="1"/>
</dbReference>
<dbReference type="EMBL" id="SOAG01000035">
    <property type="protein sequence ID" value="TDS51643.1"/>
    <property type="molecule type" value="Genomic_DNA"/>
</dbReference>
<dbReference type="InterPro" id="IPR011051">
    <property type="entry name" value="RmlC_Cupin_sf"/>
</dbReference>
<evidence type="ECO:0000256" key="6">
    <source>
        <dbReference type="ARBA" id="ARBA00023004"/>
    </source>
</evidence>
<keyword evidence="4 7" id="KW-0223">Dioxygenase</keyword>
<accession>A0A4R7EVN4</accession>
<evidence type="ECO:0000256" key="5">
    <source>
        <dbReference type="ARBA" id="ARBA00023002"/>
    </source>
</evidence>
<evidence type="ECO:0000256" key="7">
    <source>
        <dbReference type="HAMAP-Rule" id="MF_00825"/>
    </source>
</evidence>
<feature type="binding site" evidence="7">
    <location>
        <position position="57"/>
    </location>
    <ligand>
        <name>Fe cation</name>
        <dbReference type="ChEBI" id="CHEBI:24875"/>
        <label>1</label>
        <note>catalytic</note>
    </ligand>
</feature>
<dbReference type="InterPro" id="IPR010329">
    <property type="entry name" value="3hydroanth_dOase"/>
</dbReference>
<comment type="function">
    <text evidence="1 7">Catalyzes the oxidative ring opening of 3-hydroxyanthranilate to 2-amino-3-carboxymuconate semialdehyde, which spontaneously cyclizes to quinolinate.</text>
</comment>
<feature type="binding site" evidence="7">
    <location>
        <position position="165"/>
    </location>
    <ligand>
        <name>Fe cation</name>
        <dbReference type="ChEBI" id="CHEBI:24875"/>
        <label>2</label>
    </ligand>
</feature>
<comment type="similarity">
    <text evidence="7">Belongs to the 3-HAO family.</text>
</comment>
<feature type="binding site" evidence="7">
    <location>
        <position position="95"/>
    </location>
    <ligand>
        <name>Fe cation</name>
        <dbReference type="ChEBI" id="CHEBI:24875"/>
        <label>1</label>
        <note>catalytic</note>
    </ligand>
</feature>
<feature type="binding site" evidence="7">
    <location>
        <position position="57"/>
    </location>
    <ligand>
        <name>substrate</name>
    </ligand>
</feature>
<dbReference type="GO" id="GO:0009435">
    <property type="term" value="P:NAD+ biosynthetic process"/>
    <property type="evidence" value="ECO:0007669"/>
    <property type="project" value="UniProtKB-UniPathway"/>
</dbReference>
<keyword evidence="6 7" id="KW-0408">Iron</keyword>
<dbReference type="GO" id="GO:0000334">
    <property type="term" value="F:3-hydroxyanthranilate 3,4-dioxygenase activity"/>
    <property type="evidence" value="ECO:0007669"/>
    <property type="project" value="UniProtKB-UniRule"/>
</dbReference>
<dbReference type="NCBIfam" id="NF009763">
    <property type="entry name" value="PRK13264.1"/>
    <property type="match status" value="1"/>
</dbReference>
<evidence type="ECO:0000313" key="9">
    <source>
        <dbReference type="Proteomes" id="UP000295215"/>
    </source>
</evidence>
<feature type="binding site" evidence="7">
    <location>
        <position position="47"/>
    </location>
    <ligand>
        <name>O2</name>
        <dbReference type="ChEBI" id="CHEBI:15379"/>
    </ligand>
</feature>
<proteinExistence type="inferred from homology"/>
<keyword evidence="9" id="KW-1185">Reference proteome</keyword>
<dbReference type="GO" id="GO:0019805">
    <property type="term" value="P:quinolinate biosynthetic process"/>
    <property type="evidence" value="ECO:0007669"/>
    <property type="project" value="UniProtKB-UniRule"/>
</dbReference>
<dbReference type="Gene3D" id="2.60.120.10">
    <property type="entry name" value="Jelly Rolls"/>
    <property type="match status" value="1"/>
</dbReference>
<evidence type="ECO:0000256" key="3">
    <source>
        <dbReference type="ARBA" id="ARBA00022723"/>
    </source>
</evidence>
<comment type="pathway">
    <text evidence="7">Cofactor biosynthesis; NAD(+) biosynthesis; quinolinate from L-kynurenine: step 3/3.</text>
</comment>
<evidence type="ECO:0000256" key="1">
    <source>
        <dbReference type="ARBA" id="ARBA00002752"/>
    </source>
</evidence>
<feature type="binding site" evidence="7">
    <location>
        <position position="125"/>
    </location>
    <ligand>
        <name>Fe cation</name>
        <dbReference type="ChEBI" id="CHEBI:24875"/>
        <label>2</label>
    </ligand>
</feature>
<reference evidence="8 9" key="1">
    <citation type="submission" date="2019-03" db="EMBL/GenBank/DDBJ databases">
        <title>Genomic Encyclopedia of Archaeal and Bacterial Type Strains, Phase II (KMG-II): from individual species to whole genera.</title>
        <authorList>
            <person name="Goeker M."/>
        </authorList>
    </citation>
    <scope>NUCLEOTIDE SEQUENCE [LARGE SCALE GENOMIC DNA]</scope>
    <source>
        <strain evidence="8 9">DSM 28213</strain>
    </source>
</reference>
<dbReference type="UniPathway" id="UPA00253">
    <property type="reaction ID" value="UER00330"/>
</dbReference>
<dbReference type="PANTHER" id="PTHR15497:SF1">
    <property type="entry name" value="3-HYDROXYANTHRANILATE 3,4-DIOXYGENASE"/>
    <property type="match status" value="1"/>
</dbReference>
<dbReference type="HAMAP" id="MF_00825">
    <property type="entry name" value="3_HAO"/>
    <property type="match status" value="1"/>
</dbReference>
<dbReference type="GO" id="GO:0008198">
    <property type="term" value="F:ferrous iron binding"/>
    <property type="evidence" value="ECO:0007669"/>
    <property type="project" value="UniProtKB-UniRule"/>
</dbReference>
<comment type="cofactor">
    <cofactor evidence="7">
        <name>Fe(2+)</name>
        <dbReference type="ChEBI" id="CHEBI:29033"/>
    </cofactor>
    <text evidence="7">Binds 2 Fe(2+) ions per subunit.</text>
</comment>
<dbReference type="PANTHER" id="PTHR15497">
    <property type="entry name" value="3-HYDROXYANTHRANILATE 3,4-DIOXYGENASE"/>
    <property type="match status" value="1"/>
</dbReference>
<feature type="binding site" evidence="7">
    <location>
        <position position="99"/>
    </location>
    <ligand>
        <name>substrate</name>
    </ligand>
</feature>
<sequence length="177" mass="20851">METTKSFNLLQWVSENKHLLRPPVSNKNIYPESSDYIVMVVGGPNARKDFHYNEGEEFFFQLEGTIYIDIQENGKRERITLNPGDIYLLPPKVPHQPIRTENSVGLVIEKKRKETNTKDGLIWYCENCNHKLYEVYFELTNIETDFLPHFKHFYSSEKLRTCAHCQTVMESDPKFTK</sequence>
<evidence type="ECO:0000256" key="2">
    <source>
        <dbReference type="ARBA" id="ARBA00022642"/>
    </source>
</evidence>
<comment type="caution">
    <text evidence="8">The sequence shown here is derived from an EMBL/GenBank/DDBJ whole genome shotgun (WGS) entry which is preliminary data.</text>
</comment>
<dbReference type="CDD" id="cd06123">
    <property type="entry name" value="cupin_HAO"/>
    <property type="match status" value="1"/>
</dbReference>
<name>A0A4R7EVN4_9FLAO</name>
<comment type="catalytic activity">
    <reaction evidence="7">
        <text>3-hydroxyanthranilate + O2 = (2Z,4Z)-2-amino-3-carboxymuconate 6-semialdehyde</text>
        <dbReference type="Rhea" id="RHEA:17953"/>
        <dbReference type="ChEBI" id="CHEBI:15379"/>
        <dbReference type="ChEBI" id="CHEBI:36559"/>
        <dbReference type="ChEBI" id="CHEBI:77612"/>
        <dbReference type="EC" id="1.13.11.6"/>
    </reaction>
</comment>